<dbReference type="EMBL" id="LR796634">
    <property type="protein sequence ID" value="CAB4155659.1"/>
    <property type="molecule type" value="Genomic_DNA"/>
</dbReference>
<evidence type="ECO:0000313" key="2">
    <source>
        <dbReference type="EMBL" id="CAB4155659.1"/>
    </source>
</evidence>
<accession>A0A6J5N950</accession>
<sequence>MTTAQKKIAYYEWLGQMTFLSKLIGETFKQPTKPDGTVEDDIDILWNWYQNYNNNLARELNQIRAEVRNATH</sequence>
<gene>
    <name evidence="1" type="ORF">UFOVP467_21</name>
    <name evidence="2" type="ORF">UFOVP657_13</name>
</gene>
<reference evidence="2" key="1">
    <citation type="submission" date="2020-04" db="EMBL/GenBank/DDBJ databases">
        <authorList>
            <person name="Chiriac C."/>
            <person name="Salcher M."/>
            <person name="Ghai R."/>
            <person name="Kavagutti S V."/>
        </authorList>
    </citation>
    <scope>NUCLEOTIDE SEQUENCE</scope>
</reference>
<evidence type="ECO:0000313" key="1">
    <source>
        <dbReference type="EMBL" id="CAB4144961.1"/>
    </source>
</evidence>
<name>A0A6J5N950_9CAUD</name>
<dbReference type="EMBL" id="LR796441">
    <property type="protein sequence ID" value="CAB4144961.1"/>
    <property type="molecule type" value="Genomic_DNA"/>
</dbReference>
<organism evidence="2">
    <name type="scientific">uncultured Caudovirales phage</name>
    <dbReference type="NCBI Taxonomy" id="2100421"/>
    <lineage>
        <taxon>Viruses</taxon>
        <taxon>Duplodnaviria</taxon>
        <taxon>Heunggongvirae</taxon>
        <taxon>Uroviricota</taxon>
        <taxon>Caudoviricetes</taxon>
        <taxon>Peduoviridae</taxon>
        <taxon>Maltschvirus</taxon>
        <taxon>Maltschvirus maltsch</taxon>
    </lineage>
</organism>
<proteinExistence type="predicted"/>
<protein>
    <submittedName>
        <fullName evidence="2">Uncharacterized protein</fullName>
    </submittedName>
</protein>